<sequence length="202" mass="22930">MKADAEFIPVVSVTDEEMLDRAISQPFSYVSTEGPVWRTSAERRRFVQDERLSHLVVRVSSRVVGAVTWSPGQTPGFFKLSVTSCDDAAWTPRLVELSIRQAMSLLLRASEAKRVELLVATYNEVLLDYLTTCTAFEVEGVLRDRFFIDGRYWPAVVCRADLAAFPVEERRCATERQELLRRVRKKTLEDLTAAHDGTSWAV</sequence>
<dbReference type="EMBL" id="JRKI01000003">
    <property type="protein sequence ID" value="KIZ19533.1"/>
    <property type="molecule type" value="Genomic_DNA"/>
</dbReference>
<dbReference type="SUPFAM" id="SSF55729">
    <property type="entry name" value="Acyl-CoA N-acyltransferases (Nat)"/>
    <property type="match status" value="1"/>
</dbReference>
<name>A0A0D7CTH4_9ACTN</name>
<dbReference type="Gene3D" id="3.40.630.30">
    <property type="match status" value="1"/>
</dbReference>
<organism evidence="1 2">
    <name type="scientific">Streptomyces natalensis ATCC 27448</name>
    <dbReference type="NCBI Taxonomy" id="1240678"/>
    <lineage>
        <taxon>Bacteria</taxon>
        <taxon>Bacillati</taxon>
        <taxon>Actinomycetota</taxon>
        <taxon>Actinomycetes</taxon>
        <taxon>Kitasatosporales</taxon>
        <taxon>Streptomycetaceae</taxon>
        <taxon>Streptomyces</taxon>
    </lineage>
</organism>
<reference evidence="1 2" key="1">
    <citation type="submission" date="2014-09" db="EMBL/GenBank/DDBJ databases">
        <title>Draft genome sequence of Streptomyces natalensis ATCC 27448, producer of the antifungal pimaricin.</title>
        <authorList>
            <person name="Mendes M.V."/>
            <person name="Beites T."/>
            <person name="Pires S."/>
            <person name="Santos C.L."/>
            <person name="Moradas-Ferreira P."/>
        </authorList>
    </citation>
    <scope>NUCLEOTIDE SEQUENCE [LARGE SCALE GENOMIC DNA]</scope>
    <source>
        <strain evidence="1 2">ATCC 27448</strain>
    </source>
</reference>
<comment type="caution">
    <text evidence="1">The sequence shown here is derived from an EMBL/GenBank/DDBJ whole genome shotgun (WGS) entry which is preliminary data.</text>
</comment>
<dbReference type="AlphaFoldDB" id="A0A0D7CTH4"/>
<accession>A0A0D7CTH4</accession>
<dbReference type="Proteomes" id="UP000032458">
    <property type="component" value="Unassembled WGS sequence"/>
</dbReference>
<evidence type="ECO:0008006" key="3">
    <source>
        <dbReference type="Google" id="ProtNLM"/>
    </source>
</evidence>
<dbReference type="InterPro" id="IPR016181">
    <property type="entry name" value="Acyl_CoA_acyltransferase"/>
</dbReference>
<gene>
    <name evidence="1" type="ORF">SNA_03225</name>
</gene>
<evidence type="ECO:0000313" key="2">
    <source>
        <dbReference type="Proteomes" id="UP000032458"/>
    </source>
</evidence>
<proteinExistence type="predicted"/>
<evidence type="ECO:0000313" key="1">
    <source>
        <dbReference type="EMBL" id="KIZ19533.1"/>
    </source>
</evidence>
<protein>
    <recommendedName>
        <fullName evidence="3">N-acetyltransferase domain-containing protein</fullName>
    </recommendedName>
</protein>
<dbReference type="PATRIC" id="fig|1240678.4.peg.679"/>
<keyword evidence="2" id="KW-1185">Reference proteome</keyword>